<evidence type="ECO:0000256" key="2">
    <source>
        <dbReference type="ARBA" id="ARBA00004613"/>
    </source>
</evidence>
<dbReference type="PANTHER" id="PTHR33353:SF32">
    <property type="entry name" value="ENDO-BETA-1,4-GLUCANASE D"/>
    <property type="match status" value="1"/>
</dbReference>
<sequence>MKSAILLTALASSLPLVHAHTRFTTLSINNASQGDGTCIRMDMDPSTTTGFISSITSPDMACGIGGAAPVNRTCVARAGDSLSLLHRAWADGTHPDVGAIDPSHLGSVAVYMKKMAESGAEDPWASEAAGDGWFKVFWDGFSDGMWGTQKMIADGGLVDASVPRDIEGGYYLVRSEVLALQSVVDGDPARVDPQFYVGCAQVYVEGGGSAAPSDTVSIPGYVDESTPALGYNIYQQFPPADPFEEFGPAVYGPGGAGSGSAGTGTKSAGVSTLAASSASDVSASAVGSCPSTTVLEVANMCLTELPAWSDDTPGYLPKCWAASQSCWDKLTECWDNVSPAVNVDDQNQGCNLWNEKCTSLVDWCNEGNLEGPPGAGQVLTPAKGTLARRGAKMRQRRTVGARGVTARNVGVLVKGV</sequence>
<feature type="domain" description="Auxiliary Activity family 9 catalytic" evidence="7">
    <location>
        <begin position="20"/>
        <end position="236"/>
    </location>
</feature>
<evidence type="ECO:0000256" key="3">
    <source>
        <dbReference type="ARBA" id="ARBA00022525"/>
    </source>
</evidence>
<feature type="chain" id="PRO_5046026312" description="AA9 family lytic polysaccharide monooxygenase" evidence="6">
    <location>
        <begin position="20"/>
        <end position="416"/>
    </location>
</feature>
<keyword evidence="5" id="KW-0119">Carbohydrate metabolism</keyword>
<accession>A0ABR0JY52</accession>
<dbReference type="Proteomes" id="UP001345013">
    <property type="component" value="Unassembled WGS sequence"/>
</dbReference>
<comment type="catalytic activity">
    <reaction evidence="5">
        <text>[(1-&gt;4)-beta-D-glucosyl]n+m + reduced acceptor + O2 = 4-dehydro-beta-D-glucosyl-[(1-&gt;4)-beta-D-glucosyl]n-1 + [(1-&gt;4)-beta-D-glucosyl]m + acceptor + H2O.</text>
        <dbReference type="EC" id="1.14.99.56"/>
    </reaction>
</comment>
<comment type="caution">
    <text evidence="8">The sequence shown here is derived from an EMBL/GenBank/DDBJ whole genome shotgun (WGS) entry which is preliminary data.</text>
</comment>
<evidence type="ECO:0000256" key="6">
    <source>
        <dbReference type="SAM" id="SignalP"/>
    </source>
</evidence>
<evidence type="ECO:0000256" key="5">
    <source>
        <dbReference type="RuleBase" id="RU368122"/>
    </source>
</evidence>
<protein>
    <recommendedName>
        <fullName evidence="5">AA9 family lytic polysaccharide monooxygenase</fullName>
        <ecNumber evidence="5">1.14.99.56</ecNumber>
    </recommendedName>
    <alternativeName>
        <fullName evidence="5">Endo-beta-1,4-glucanase</fullName>
    </alternativeName>
    <alternativeName>
        <fullName evidence="5">Glycosyl hydrolase 61 family protein</fullName>
    </alternativeName>
</protein>
<evidence type="ECO:0000256" key="1">
    <source>
        <dbReference type="ARBA" id="ARBA00001973"/>
    </source>
</evidence>
<organism evidence="8 9">
    <name type="scientific">Lithohypha guttulata</name>
    <dbReference type="NCBI Taxonomy" id="1690604"/>
    <lineage>
        <taxon>Eukaryota</taxon>
        <taxon>Fungi</taxon>
        <taxon>Dikarya</taxon>
        <taxon>Ascomycota</taxon>
        <taxon>Pezizomycotina</taxon>
        <taxon>Eurotiomycetes</taxon>
        <taxon>Chaetothyriomycetidae</taxon>
        <taxon>Chaetothyriales</taxon>
        <taxon>Trichomeriaceae</taxon>
        <taxon>Lithohypha</taxon>
    </lineage>
</organism>
<evidence type="ECO:0000313" key="9">
    <source>
        <dbReference type="Proteomes" id="UP001345013"/>
    </source>
</evidence>
<dbReference type="EC" id="1.14.99.56" evidence="5"/>
<proteinExistence type="predicted"/>
<comment type="domain">
    <text evidence="5">Has a modular structure: an endo-beta-1,4-glucanase catalytic module at the N-terminus, a linker rich in serines and threonines, and a C-terminal carbohydrate-binding module (CBM).</text>
</comment>
<name>A0ABR0JY52_9EURO</name>
<dbReference type="Pfam" id="PF03443">
    <property type="entry name" value="AA9"/>
    <property type="match status" value="1"/>
</dbReference>
<gene>
    <name evidence="8" type="ORF">LTR24_009064</name>
</gene>
<comment type="function">
    <text evidence="5">Lytic polysaccharide monooxygenase (LMPO) that depolymerizes crystalline and amorphous polysaccharides via the oxidation of scissile alpha- or beta-(1-4)-glycosidic bonds, yielding C1 and/or C4 oxidation products. Catalysis by LPMOs requires the reduction of the active-site copper from Cu(II) to Cu(I) by a reducing agent and H(2)O(2) or O(2) as a cosubstrate.</text>
</comment>
<keyword evidence="5" id="KW-0136">Cellulose degradation</keyword>
<comment type="cofactor">
    <cofactor evidence="1">
        <name>Cu(2+)</name>
        <dbReference type="ChEBI" id="CHEBI:29036"/>
    </cofactor>
</comment>
<dbReference type="Gene3D" id="2.70.50.70">
    <property type="match status" value="1"/>
</dbReference>
<dbReference type="PANTHER" id="PTHR33353">
    <property type="entry name" value="PUTATIVE (AFU_ORTHOLOGUE AFUA_1G12560)-RELATED"/>
    <property type="match status" value="1"/>
</dbReference>
<keyword evidence="3 5" id="KW-0964">Secreted</keyword>
<feature type="signal peptide" evidence="6">
    <location>
        <begin position="1"/>
        <end position="19"/>
    </location>
</feature>
<keyword evidence="6" id="KW-0732">Signal</keyword>
<evidence type="ECO:0000259" key="7">
    <source>
        <dbReference type="Pfam" id="PF03443"/>
    </source>
</evidence>
<evidence type="ECO:0000313" key="8">
    <source>
        <dbReference type="EMBL" id="KAK5079677.1"/>
    </source>
</evidence>
<evidence type="ECO:0000256" key="4">
    <source>
        <dbReference type="ARBA" id="ARBA00023157"/>
    </source>
</evidence>
<reference evidence="8 9" key="1">
    <citation type="submission" date="2023-08" db="EMBL/GenBank/DDBJ databases">
        <title>Black Yeasts Isolated from many extreme environments.</title>
        <authorList>
            <person name="Coleine C."/>
            <person name="Stajich J.E."/>
            <person name="Selbmann L."/>
        </authorList>
    </citation>
    <scope>NUCLEOTIDE SEQUENCE [LARGE SCALE GENOMIC DNA]</scope>
    <source>
        <strain evidence="8 9">CCFEE 5885</strain>
    </source>
</reference>
<keyword evidence="9" id="KW-1185">Reference proteome</keyword>
<dbReference type="InterPro" id="IPR049892">
    <property type="entry name" value="AA9"/>
</dbReference>
<dbReference type="EMBL" id="JAVRRG010000179">
    <property type="protein sequence ID" value="KAK5079677.1"/>
    <property type="molecule type" value="Genomic_DNA"/>
</dbReference>
<keyword evidence="4 5" id="KW-1015">Disulfide bond</keyword>
<dbReference type="InterPro" id="IPR005103">
    <property type="entry name" value="AA9_LPMO"/>
</dbReference>
<comment type="subcellular location">
    <subcellularLocation>
        <location evidence="2 5">Secreted</location>
    </subcellularLocation>
</comment>
<dbReference type="CDD" id="cd21175">
    <property type="entry name" value="LPMO_AA9"/>
    <property type="match status" value="1"/>
</dbReference>
<keyword evidence="5" id="KW-0624">Polysaccharide degradation</keyword>